<gene>
    <name evidence="2" type="ORF">BU16DRAFT_535530</name>
</gene>
<evidence type="ECO:0000256" key="1">
    <source>
        <dbReference type="SAM" id="Phobius"/>
    </source>
</evidence>
<reference evidence="2" key="1">
    <citation type="journal article" date="2020" name="Stud. Mycol.">
        <title>101 Dothideomycetes genomes: a test case for predicting lifestyles and emergence of pathogens.</title>
        <authorList>
            <person name="Haridas S."/>
            <person name="Albert R."/>
            <person name="Binder M."/>
            <person name="Bloem J."/>
            <person name="Labutti K."/>
            <person name="Salamov A."/>
            <person name="Andreopoulos B."/>
            <person name="Baker S."/>
            <person name="Barry K."/>
            <person name="Bills G."/>
            <person name="Bluhm B."/>
            <person name="Cannon C."/>
            <person name="Castanera R."/>
            <person name="Culley D."/>
            <person name="Daum C."/>
            <person name="Ezra D."/>
            <person name="Gonzalez J."/>
            <person name="Henrissat B."/>
            <person name="Kuo A."/>
            <person name="Liang C."/>
            <person name="Lipzen A."/>
            <person name="Lutzoni F."/>
            <person name="Magnuson J."/>
            <person name="Mondo S."/>
            <person name="Nolan M."/>
            <person name="Ohm R."/>
            <person name="Pangilinan J."/>
            <person name="Park H.-J."/>
            <person name="Ramirez L."/>
            <person name="Alfaro M."/>
            <person name="Sun H."/>
            <person name="Tritt A."/>
            <person name="Yoshinaga Y."/>
            <person name="Zwiers L.-H."/>
            <person name="Turgeon B."/>
            <person name="Goodwin S."/>
            <person name="Spatafora J."/>
            <person name="Crous P."/>
            <person name="Grigoriev I."/>
        </authorList>
    </citation>
    <scope>NUCLEOTIDE SEQUENCE</scope>
    <source>
        <strain evidence="2">CBS 269.34</strain>
    </source>
</reference>
<dbReference type="Proteomes" id="UP000799750">
    <property type="component" value="Unassembled WGS sequence"/>
</dbReference>
<evidence type="ECO:0000313" key="3">
    <source>
        <dbReference type="Proteomes" id="UP000799750"/>
    </source>
</evidence>
<sequence>MSGRMMTRGVVTGNKQCTLSLSSIHTHYFPVTTTLIAHTTSTTHKYPKTVPPPSSCFNSRDPMQRTINTTMRTFILTLVAAVLGIGGVILILILASEMGGEYGVITALAALVSIFGWPFLCDEEEDEEPGLPLWYEADSQLGEKDVPGEEV</sequence>
<name>A0A6A6R498_9PEZI</name>
<organism evidence="2 3">
    <name type="scientific">Lophium mytilinum</name>
    <dbReference type="NCBI Taxonomy" id="390894"/>
    <lineage>
        <taxon>Eukaryota</taxon>
        <taxon>Fungi</taxon>
        <taxon>Dikarya</taxon>
        <taxon>Ascomycota</taxon>
        <taxon>Pezizomycotina</taxon>
        <taxon>Dothideomycetes</taxon>
        <taxon>Pleosporomycetidae</taxon>
        <taxon>Mytilinidiales</taxon>
        <taxon>Mytilinidiaceae</taxon>
        <taxon>Lophium</taxon>
    </lineage>
</organism>
<keyword evidence="1" id="KW-0812">Transmembrane</keyword>
<feature type="transmembrane region" description="Helical" evidence="1">
    <location>
        <begin position="73"/>
        <end position="96"/>
    </location>
</feature>
<accession>A0A6A6R498</accession>
<dbReference type="EMBL" id="MU004184">
    <property type="protein sequence ID" value="KAF2499134.1"/>
    <property type="molecule type" value="Genomic_DNA"/>
</dbReference>
<feature type="transmembrane region" description="Helical" evidence="1">
    <location>
        <begin position="102"/>
        <end position="120"/>
    </location>
</feature>
<keyword evidence="1" id="KW-1133">Transmembrane helix</keyword>
<keyword evidence="1" id="KW-0472">Membrane</keyword>
<evidence type="ECO:0000313" key="2">
    <source>
        <dbReference type="EMBL" id="KAF2499134.1"/>
    </source>
</evidence>
<protein>
    <submittedName>
        <fullName evidence="2">Uncharacterized protein</fullName>
    </submittedName>
</protein>
<proteinExistence type="predicted"/>
<dbReference type="AlphaFoldDB" id="A0A6A6R498"/>
<keyword evidence="3" id="KW-1185">Reference proteome</keyword>